<feature type="signal peptide" evidence="2">
    <location>
        <begin position="1"/>
        <end position="21"/>
    </location>
</feature>
<dbReference type="Gene3D" id="2.40.50.100">
    <property type="match status" value="1"/>
</dbReference>
<reference evidence="3 5" key="1">
    <citation type="submission" date="2017-08" db="EMBL/GenBank/DDBJ databases">
        <title>Draft Genome Sequence of the Marine Bacterium Oceanimonas baumannii ATCC 700832.</title>
        <authorList>
            <person name="Mcclelland W.D."/>
            <person name="Brennan M.A."/>
            <person name="Trachtenberg A.M."/>
            <person name="Maclea K.S."/>
        </authorList>
    </citation>
    <scope>NUCLEOTIDE SEQUENCE [LARGE SCALE GENOMIC DNA]</scope>
    <source>
        <strain evidence="3 5">ATCC 700832</strain>
    </source>
</reference>
<reference evidence="4 6" key="2">
    <citation type="submission" date="2019-03" db="EMBL/GenBank/DDBJ databases">
        <title>Genomic Encyclopedia of Archaeal and Bacterial Type Strains, Phase II (KMG-II): from individual species to whole genera.</title>
        <authorList>
            <person name="Goeker M."/>
        </authorList>
    </citation>
    <scope>NUCLEOTIDE SEQUENCE [LARGE SCALE GENOMIC DNA]</scope>
    <source>
        <strain evidence="4 6">DSM 15594</strain>
    </source>
</reference>
<keyword evidence="2" id="KW-0732">Signal</keyword>
<dbReference type="Gene3D" id="2.40.30.170">
    <property type="match status" value="1"/>
</dbReference>
<feature type="compositionally biased region" description="Basic and acidic residues" evidence="1">
    <location>
        <begin position="131"/>
        <end position="141"/>
    </location>
</feature>
<sequence>MKKINKKHLLLLALLAVAAVAAYVWQGSLDSGYGEGFVSGNGRIEATEIDVATKQAGRVEEILVREGSFVQAGMPLARMQVTVLEAQREEARAQHQQALNAVNSARAQVLARESEQQAARALVAQREAEEDAARRRYERSRVLTGRGSLSQQQLDDDKAALLGASAAVSAARAQVNAAEAGVEAARAQVVGTESAVAAAAATIARIQADIDDSQLSAPRDGRVQYLIAQPGEVLGGGGKVLNLVDLTDVYMTFFLPSELVGRLALGSEARILLDAAPEYVIPARISFISDIAQYTPKTVETASERQKLMFRVRAQVDPDLLRAHLTQVKTGLPGVVWVRLEQHQPWPEDLTVKLEP</sequence>
<dbReference type="PANTHER" id="PTHR30438:SF2">
    <property type="entry name" value="MEMBRANE PROTEIN"/>
    <property type="match status" value="1"/>
</dbReference>
<evidence type="ECO:0000256" key="2">
    <source>
        <dbReference type="SAM" id="SignalP"/>
    </source>
</evidence>
<dbReference type="EMBL" id="NQJF01000003">
    <property type="protein sequence ID" value="OYD25440.1"/>
    <property type="molecule type" value="Genomic_DNA"/>
</dbReference>
<evidence type="ECO:0000313" key="5">
    <source>
        <dbReference type="Proteomes" id="UP000243640"/>
    </source>
</evidence>
<dbReference type="Proteomes" id="UP000243640">
    <property type="component" value="Unassembled WGS sequence"/>
</dbReference>
<dbReference type="Gene3D" id="1.10.287.470">
    <property type="entry name" value="Helix hairpin bin"/>
    <property type="match status" value="2"/>
</dbReference>
<evidence type="ECO:0000313" key="4">
    <source>
        <dbReference type="EMBL" id="TDW61363.1"/>
    </source>
</evidence>
<dbReference type="EMBL" id="SODO01000002">
    <property type="protein sequence ID" value="TDW61363.1"/>
    <property type="molecule type" value="Genomic_DNA"/>
</dbReference>
<comment type="caution">
    <text evidence="3">The sequence shown here is derived from an EMBL/GenBank/DDBJ whole genome shotgun (WGS) entry which is preliminary data.</text>
</comment>
<name>A0A235CLM4_9GAMM</name>
<protein>
    <submittedName>
        <fullName evidence="3">Hemolysin D</fullName>
    </submittedName>
    <submittedName>
        <fullName evidence="4">HlyD family secretion protein</fullName>
    </submittedName>
</protein>
<keyword evidence="6" id="KW-1185">Reference proteome</keyword>
<evidence type="ECO:0000313" key="3">
    <source>
        <dbReference type="EMBL" id="OYD25440.1"/>
    </source>
</evidence>
<dbReference type="Proteomes" id="UP000295058">
    <property type="component" value="Unassembled WGS sequence"/>
</dbReference>
<accession>A0A235CLM4</accession>
<proteinExistence type="predicted"/>
<feature type="chain" id="PRO_5012240761" evidence="2">
    <location>
        <begin position="22"/>
        <end position="356"/>
    </location>
</feature>
<dbReference type="PANTHER" id="PTHR30438">
    <property type="entry name" value="36 KDA ANTIGEN-RELATED"/>
    <property type="match status" value="1"/>
</dbReference>
<dbReference type="AlphaFoldDB" id="A0A235CLM4"/>
<dbReference type="GO" id="GO:0005886">
    <property type="term" value="C:plasma membrane"/>
    <property type="evidence" value="ECO:0007669"/>
    <property type="project" value="TreeGrafter"/>
</dbReference>
<dbReference type="SUPFAM" id="SSF111369">
    <property type="entry name" value="HlyD-like secretion proteins"/>
    <property type="match status" value="2"/>
</dbReference>
<organism evidence="3 5">
    <name type="scientific">Oceanimonas baumannii</name>
    <dbReference type="NCBI Taxonomy" id="129578"/>
    <lineage>
        <taxon>Bacteria</taxon>
        <taxon>Pseudomonadati</taxon>
        <taxon>Pseudomonadota</taxon>
        <taxon>Gammaproteobacteria</taxon>
        <taxon>Aeromonadales</taxon>
        <taxon>Aeromonadaceae</taxon>
        <taxon>Oceanimonas</taxon>
    </lineage>
</organism>
<feature type="region of interest" description="Disordered" evidence="1">
    <location>
        <begin position="129"/>
        <end position="150"/>
    </location>
</feature>
<evidence type="ECO:0000256" key="1">
    <source>
        <dbReference type="SAM" id="MobiDB-lite"/>
    </source>
</evidence>
<evidence type="ECO:0000313" key="6">
    <source>
        <dbReference type="Proteomes" id="UP000295058"/>
    </source>
</evidence>
<dbReference type="OrthoDB" id="9813967at2"/>
<gene>
    <name evidence="3" type="ORF">B6S09_04290</name>
    <name evidence="4" type="ORF">LY04_00898</name>
</gene>
<dbReference type="RefSeq" id="WP_094277269.1">
    <property type="nucleotide sequence ID" value="NZ_NQJF01000003.1"/>
</dbReference>